<evidence type="ECO:0000256" key="4">
    <source>
        <dbReference type="ARBA" id="ARBA00022679"/>
    </source>
</evidence>
<name>A0A7S3NFZ6_9SPIT</name>
<dbReference type="FunFam" id="3.40.50.300:FF:000339">
    <property type="entry name" value="Uridine kinase"/>
    <property type="match status" value="1"/>
</dbReference>
<dbReference type="AlphaFoldDB" id="A0A7S3NFZ6"/>
<organism evidence="8">
    <name type="scientific">Euplotes harpa</name>
    <dbReference type="NCBI Taxonomy" id="151035"/>
    <lineage>
        <taxon>Eukaryota</taxon>
        <taxon>Sar</taxon>
        <taxon>Alveolata</taxon>
        <taxon>Ciliophora</taxon>
        <taxon>Intramacronucleata</taxon>
        <taxon>Spirotrichea</taxon>
        <taxon>Hypotrichia</taxon>
        <taxon>Euplotida</taxon>
        <taxon>Euplotidae</taxon>
        <taxon>Euplotes</taxon>
    </lineage>
</organism>
<keyword evidence="6" id="KW-0418">Kinase</keyword>
<evidence type="ECO:0000256" key="5">
    <source>
        <dbReference type="ARBA" id="ARBA00022741"/>
    </source>
</evidence>
<dbReference type="Gene3D" id="3.40.50.300">
    <property type="entry name" value="P-loop containing nucleotide triphosphate hydrolases"/>
    <property type="match status" value="1"/>
</dbReference>
<dbReference type="Pfam" id="PF00485">
    <property type="entry name" value="PRK"/>
    <property type="match status" value="1"/>
</dbReference>
<reference evidence="8" key="1">
    <citation type="submission" date="2021-01" db="EMBL/GenBank/DDBJ databases">
        <authorList>
            <person name="Corre E."/>
            <person name="Pelletier E."/>
            <person name="Niang G."/>
            <person name="Scheremetjew M."/>
            <person name="Finn R."/>
            <person name="Kale V."/>
            <person name="Holt S."/>
            <person name="Cochrane G."/>
            <person name="Meng A."/>
            <person name="Brown T."/>
            <person name="Cohen L."/>
        </authorList>
    </citation>
    <scope>NUCLEOTIDE SEQUENCE</scope>
    <source>
        <strain evidence="8">FSP1.4</strain>
    </source>
</reference>
<dbReference type="EMBL" id="HBII01041399">
    <property type="protein sequence ID" value="CAE0358423.1"/>
    <property type="molecule type" value="Transcribed_RNA"/>
</dbReference>
<dbReference type="GO" id="GO:0004849">
    <property type="term" value="F:uridine kinase activity"/>
    <property type="evidence" value="ECO:0007669"/>
    <property type="project" value="UniProtKB-EC"/>
</dbReference>
<accession>A0A7S3NFZ6</accession>
<keyword evidence="4" id="KW-0808">Transferase</keyword>
<evidence type="ECO:0000256" key="6">
    <source>
        <dbReference type="ARBA" id="ARBA00022777"/>
    </source>
</evidence>
<gene>
    <name evidence="8" type="ORF">EHAR0213_LOCUS17346</name>
</gene>
<evidence type="ECO:0000256" key="1">
    <source>
        <dbReference type="ARBA" id="ARBA00004690"/>
    </source>
</evidence>
<dbReference type="InterPro" id="IPR000764">
    <property type="entry name" value="Uridine_kinase-like"/>
</dbReference>
<sequence>MIKPYFIGISGGTASGKTTLCRELFQNLSCIDDCILLSMDNFYKGLTEEQHDDAENYNFDHPDALDFDAMYEVVKKLLKHEDADIPNYDFATHQRTKEVTHLEKSYFILFEGILALHDQRIMNLMDLKLFVHEDNDVRLSRRIRRDIKERGRDVIGVLKQWHNTVKPSFDEFVLPTMKHADLIVQGNENNKNAIDFIVENLTIKLMNMGVAVKRAEHEEIISHSEIVHNVNAKMEAELFNSLVRKLVDEKEFEEMYLVFFLKKLREFYSVVDSAVVEESKSGHNKLKSVKITLLENISQRSPKRGNLEKKTTNRIVLFHPSLLRDKEIEYAVDRLKIVDKKFKYIDLLTLFGNSVSIKEKITNTIERDDVEIEVFSIGSSPVLHTYEINVELANELFIYEFKR</sequence>
<dbReference type="UniPathway" id="UPA00574">
    <property type="reaction ID" value="UER00637"/>
</dbReference>
<dbReference type="NCBIfam" id="NF004018">
    <property type="entry name" value="PRK05480.1"/>
    <property type="match status" value="1"/>
</dbReference>
<evidence type="ECO:0000313" key="8">
    <source>
        <dbReference type="EMBL" id="CAE0358423.1"/>
    </source>
</evidence>
<dbReference type="InterPro" id="IPR027417">
    <property type="entry name" value="P-loop_NTPase"/>
</dbReference>
<feature type="domain" description="Phosphoribulokinase/uridine kinase" evidence="7">
    <location>
        <begin position="6"/>
        <end position="190"/>
    </location>
</feature>
<dbReference type="CDD" id="cd02023">
    <property type="entry name" value="UMPK"/>
    <property type="match status" value="1"/>
</dbReference>
<dbReference type="PANTHER" id="PTHR10285">
    <property type="entry name" value="URIDINE KINASE"/>
    <property type="match status" value="1"/>
</dbReference>
<comment type="pathway">
    <text evidence="1">Pyrimidine metabolism; UMP biosynthesis via salvage pathway; UMP from uridine: step 1/1.</text>
</comment>
<keyword evidence="5" id="KW-0547">Nucleotide-binding</keyword>
<dbReference type="SUPFAM" id="SSF52540">
    <property type="entry name" value="P-loop containing nucleoside triphosphate hydrolases"/>
    <property type="match status" value="1"/>
</dbReference>
<evidence type="ECO:0000256" key="3">
    <source>
        <dbReference type="ARBA" id="ARBA00012137"/>
    </source>
</evidence>
<proteinExistence type="predicted"/>
<evidence type="ECO:0000256" key="2">
    <source>
        <dbReference type="ARBA" id="ARBA00004784"/>
    </source>
</evidence>
<dbReference type="GO" id="GO:0005524">
    <property type="term" value="F:ATP binding"/>
    <property type="evidence" value="ECO:0007669"/>
    <property type="project" value="InterPro"/>
</dbReference>
<protein>
    <recommendedName>
        <fullName evidence="3">uridine/cytidine kinase</fullName>
        <ecNumber evidence="3">2.7.1.48</ecNumber>
    </recommendedName>
</protein>
<dbReference type="PRINTS" id="PR00988">
    <property type="entry name" value="URIDINKINASE"/>
</dbReference>
<evidence type="ECO:0000259" key="7">
    <source>
        <dbReference type="Pfam" id="PF00485"/>
    </source>
</evidence>
<dbReference type="InterPro" id="IPR006083">
    <property type="entry name" value="PRK/URK"/>
</dbReference>
<dbReference type="GO" id="GO:0044206">
    <property type="term" value="P:UMP salvage"/>
    <property type="evidence" value="ECO:0007669"/>
    <property type="project" value="UniProtKB-UniPathway"/>
</dbReference>
<comment type="pathway">
    <text evidence="2">Pyrimidine metabolism; CTP biosynthesis via salvage pathway; CTP from cytidine: step 1/3.</text>
</comment>
<dbReference type="EC" id="2.7.1.48" evidence="3"/>